<accession>A0A8X6NIG9</accession>
<dbReference type="Proteomes" id="UP000887013">
    <property type="component" value="Unassembled WGS sequence"/>
</dbReference>
<reference evidence="1" key="1">
    <citation type="submission" date="2020-08" db="EMBL/GenBank/DDBJ databases">
        <title>Multicomponent nature underlies the extraordinary mechanical properties of spider dragline silk.</title>
        <authorList>
            <person name="Kono N."/>
            <person name="Nakamura H."/>
            <person name="Mori M."/>
            <person name="Yoshida Y."/>
            <person name="Ohtoshi R."/>
            <person name="Malay A.D."/>
            <person name="Moran D.A.P."/>
            <person name="Tomita M."/>
            <person name="Numata K."/>
            <person name="Arakawa K."/>
        </authorList>
    </citation>
    <scope>NUCLEOTIDE SEQUENCE</scope>
</reference>
<dbReference type="EMBL" id="BMAW01009969">
    <property type="protein sequence ID" value="GFT16674.1"/>
    <property type="molecule type" value="Genomic_DNA"/>
</dbReference>
<name>A0A8X6NIG9_NEPPI</name>
<evidence type="ECO:0000313" key="1">
    <source>
        <dbReference type="EMBL" id="GFT16674.1"/>
    </source>
</evidence>
<gene>
    <name evidence="1" type="ORF">NPIL_656161</name>
</gene>
<comment type="caution">
    <text evidence="1">The sequence shown here is derived from an EMBL/GenBank/DDBJ whole genome shotgun (WGS) entry which is preliminary data.</text>
</comment>
<sequence length="129" mass="14740">MYPFGNKCAFPASRITNKLFPEHYVTAELKYPFWSTGYHSAFSQPNCYRRKISGFMFRLKSDCATPHLRLLLFLLLHGISPPLTTSGNNSECLMGFQLPGRGCVRHPLQCRVTKSTSYPSFRTERLNGE</sequence>
<keyword evidence="2" id="KW-1185">Reference proteome</keyword>
<dbReference type="AlphaFoldDB" id="A0A8X6NIG9"/>
<organism evidence="1 2">
    <name type="scientific">Nephila pilipes</name>
    <name type="common">Giant wood spider</name>
    <name type="synonym">Nephila maculata</name>
    <dbReference type="NCBI Taxonomy" id="299642"/>
    <lineage>
        <taxon>Eukaryota</taxon>
        <taxon>Metazoa</taxon>
        <taxon>Ecdysozoa</taxon>
        <taxon>Arthropoda</taxon>
        <taxon>Chelicerata</taxon>
        <taxon>Arachnida</taxon>
        <taxon>Araneae</taxon>
        <taxon>Araneomorphae</taxon>
        <taxon>Entelegynae</taxon>
        <taxon>Araneoidea</taxon>
        <taxon>Nephilidae</taxon>
        <taxon>Nephila</taxon>
    </lineage>
</organism>
<protein>
    <submittedName>
        <fullName evidence="1">Uncharacterized protein</fullName>
    </submittedName>
</protein>
<proteinExistence type="predicted"/>
<evidence type="ECO:0000313" key="2">
    <source>
        <dbReference type="Proteomes" id="UP000887013"/>
    </source>
</evidence>